<dbReference type="Pfam" id="PF00293">
    <property type="entry name" value="NUDIX"/>
    <property type="match status" value="1"/>
</dbReference>
<sequence>MADQLVIEEHFDVLTKAGDKTGTTKPRGDVHRDGDYHRAVHVWIYAESTHELLLQQRSDCKDSWPGQWAISSAGHISAGDSSLVTARRKLHEELGIILPKDAFELLFVFLQERVINDGKFINNEYNDVYLVTTIDPIPLEAFTLQESEVSAVKFISLEEYRSLLAKEDPQYVPYDVNGQYGQLFEILSKRYKQNAEERALSLQKQLNRYARVSLDAELAGLSSADKETLTLLVKAARIMDQIFFLQVWYSNPSLRDWLEMHADDSQLNKSKWMYYVINKSPWSCLDENEAFLTTADSAVKLLPEATKSVAGWKGIEYRTAFPIVKPPGATFYPPDMDKLEFELWKNSLPEDKKKEAAGFFNVIKRESERILDETLSNGTPSSSSPHDLYIVPYSEEYSTFLTKASDLLHKAGDLTSSSSLKKLLHSKADAFLSNEYYDSDIAWMELATFEAFIGVRDDEATSQLKLFGDQLQVLEKNLPMDDVYKSQDVIAAPIRVVRLIYNAGDVKGPQTVAFNLPNDERIVKDRGTSMVMLKNVSEAKFRLILQPIAHACIIEEQRKYVDFDSFFTHTICHECCHGIGPHTITLPNGKKSTVRLELQELYSALEEAKADIVGIWALRFLVNKDLLPKTLIKSMYVSFLAGCFRSVRFGLEEAHGKGQALQFNYLFDKGAFVLYPDGTFSVDFDKASCFLSPKVEDAVESLSREILTIQGRGDKDAAKALLLKYCVMSPPLKYALEKLETIKQLKWLISEGNTFYACRRKLHEELGCQFISLEEYRSLLAKKILIWPYDVKGQYGQLFEILSKRYKQNAEERALSLQKQLNRYARVSLDAELAGLSSADKNSDLTRQSCKKMDQIFFLQVWYSNPSLRDWLEMHADDSQLNKSKWMYYVINKSPWSCLDENEAFLTTADSAVKLLPEATKSAAGWKGIEYRTAFPIVKPPGATFYPPDMDKLEFELWKNSLPEDKKKEATGFFNVIKRESERILDETLSNGTPSSSSPHDLYIVPYSEEYSTFLTKASDLLHKAGDLTSSSSLKKLLHSKADAFLSNEYYDSDIAWMELATFEAFIGVRDDEATSQLKLFGDQLQVLEKNLPMDDVYKSQDVIAAPIRVVRFIYNAGDVKGPQTVAFNLPNDERIVKDRGTSMELQELYSALEEAKADIVGIWALRFLVNKDLLPKTLIKSMYVSFLAGCFRSVRFGLEEAHGKGQALQFNYLFDKGAFVLYPDGTFSVDFDKVEDAVESLSREILTIQGRGDKDAAKALLLKHCVMTPPLKYALEKLETIKVPVDILPDFPIANEILRKSV</sequence>
<dbReference type="PANTHER" id="PTHR23422">
    <property type="entry name" value="DIPEPTIDYL PEPTIDASE III-RELATED"/>
    <property type="match status" value="1"/>
</dbReference>
<dbReference type="FunFam" id="3.90.79.10:FF:000056">
    <property type="entry name" value="Nudix hydrolase 3"/>
    <property type="match status" value="1"/>
</dbReference>
<dbReference type="Gene3D" id="3.30.540.30">
    <property type="match status" value="2"/>
</dbReference>
<dbReference type="GO" id="GO:0005737">
    <property type="term" value="C:cytoplasm"/>
    <property type="evidence" value="ECO:0007669"/>
    <property type="project" value="TreeGrafter"/>
</dbReference>
<dbReference type="Gene3D" id="3.90.79.10">
    <property type="entry name" value="Nucleoside Triphosphate Pyrophosphohydrolase"/>
    <property type="match status" value="1"/>
</dbReference>
<keyword evidence="2" id="KW-0378">Hydrolase</keyword>
<dbReference type="PROSITE" id="PS51462">
    <property type="entry name" value="NUDIX"/>
    <property type="match status" value="1"/>
</dbReference>
<dbReference type="InterPro" id="IPR000086">
    <property type="entry name" value="NUDIX_hydrolase_dom"/>
</dbReference>
<evidence type="ECO:0000259" key="3">
    <source>
        <dbReference type="PROSITE" id="PS51462"/>
    </source>
</evidence>
<evidence type="ECO:0000313" key="5">
    <source>
        <dbReference type="Proteomes" id="UP000826271"/>
    </source>
</evidence>
<gene>
    <name evidence="4" type="ORF">BUALT_Bualt05G0035200</name>
</gene>
<dbReference type="CDD" id="cd04692">
    <property type="entry name" value="NUDIX_Hydrolase"/>
    <property type="match status" value="1"/>
</dbReference>
<dbReference type="InterPro" id="IPR039461">
    <property type="entry name" value="Peptidase_M49"/>
</dbReference>
<dbReference type="Proteomes" id="UP000826271">
    <property type="component" value="Unassembled WGS sequence"/>
</dbReference>
<comment type="caution">
    <text evidence="4">The sequence shown here is derived from an EMBL/GenBank/DDBJ whole genome shotgun (WGS) entry which is preliminary data.</text>
</comment>
<evidence type="ECO:0000313" key="4">
    <source>
        <dbReference type="EMBL" id="KAG8382040.1"/>
    </source>
</evidence>
<organism evidence="4 5">
    <name type="scientific">Buddleja alternifolia</name>
    <dbReference type="NCBI Taxonomy" id="168488"/>
    <lineage>
        <taxon>Eukaryota</taxon>
        <taxon>Viridiplantae</taxon>
        <taxon>Streptophyta</taxon>
        <taxon>Embryophyta</taxon>
        <taxon>Tracheophyta</taxon>
        <taxon>Spermatophyta</taxon>
        <taxon>Magnoliopsida</taxon>
        <taxon>eudicotyledons</taxon>
        <taxon>Gunneridae</taxon>
        <taxon>Pentapetalae</taxon>
        <taxon>asterids</taxon>
        <taxon>lamiids</taxon>
        <taxon>Lamiales</taxon>
        <taxon>Scrophulariaceae</taxon>
        <taxon>Buddlejeae</taxon>
        <taxon>Buddleja</taxon>
    </lineage>
</organism>
<protein>
    <recommendedName>
        <fullName evidence="3">Nudix hydrolase domain-containing protein</fullName>
    </recommendedName>
</protein>
<evidence type="ECO:0000256" key="2">
    <source>
        <dbReference type="ARBA" id="ARBA00022801"/>
    </source>
</evidence>
<proteinExistence type="predicted"/>
<dbReference type="GO" id="GO:0008239">
    <property type="term" value="F:dipeptidyl-peptidase activity"/>
    <property type="evidence" value="ECO:0007669"/>
    <property type="project" value="TreeGrafter"/>
</dbReference>
<dbReference type="PANTHER" id="PTHR23422:SF9">
    <property type="entry name" value="ZN-DEPENDENT HYDROLASE"/>
    <property type="match status" value="1"/>
</dbReference>
<feature type="domain" description="Nudix hydrolase" evidence="3">
    <location>
        <begin position="35"/>
        <end position="177"/>
    </location>
</feature>
<keyword evidence="5" id="KW-1185">Reference proteome</keyword>
<accession>A0AAV6XKF2</accession>
<name>A0AAV6XKF2_9LAMI</name>
<keyword evidence="1" id="KW-0479">Metal-binding</keyword>
<dbReference type="InterPro" id="IPR015797">
    <property type="entry name" value="NUDIX_hydrolase-like_dom_sf"/>
</dbReference>
<evidence type="ECO:0000256" key="1">
    <source>
        <dbReference type="ARBA" id="ARBA00022723"/>
    </source>
</evidence>
<dbReference type="SUPFAM" id="SSF55811">
    <property type="entry name" value="Nudix"/>
    <property type="match status" value="1"/>
</dbReference>
<dbReference type="EMBL" id="WHWC01000005">
    <property type="protein sequence ID" value="KAG8382040.1"/>
    <property type="molecule type" value="Genomic_DNA"/>
</dbReference>
<dbReference type="GO" id="GO:0046872">
    <property type="term" value="F:metal ion binding"/>
    <property type="evidence" value="ECO:0007669"/>
    <property type="project" value="UniProtKB-KW"/>
</dbReference>
<reference evidence="4" key="1">
    <citation type="submission" date="2019-10" db="EMBL/GenBank/DDBJ databases">
        <authorList>
            <person name="Zhang R."/>
            <person name="Pan Y."/>
            <person name="Wang J."/>
            <person name="Ma R."/>
            <person name="Yu S."/>
        </authorList>
    </citation>
    <scope>NUCLEOTIDE SEQUENCE</scope>
    <source>
        <strain evidence="4">LA-IB0</strain>
        <tissue evidence="4">Leaf</tissue>
    </source>
</reference>